<dbReference type="Gramene" id="ERN10883">
    <property type="protein sequence ID" value="ERN10883"/>
    <property type="gene ID" value="AMTR_s00167p00042130"/>
</dbReference>
<protein>
    <submittedName>
        <fullName evidence="1">Uncharacterized protein</fullName>
    </submittedName>
</protein>
<name>W1PS65_AMBTC</name>
<dbReference type="AlphaFoldDB" id="W1PS65"/>
<dbReference type="Proteomes" id="UP000017836">
    <property type="component" value="Unassembled WGS sequence"/>
</dbReference>
<organism evidence="1 2">
    <name type="scientific">Amborella trichopoda</name>
    <dbReference type="NCBI Taxonomy" id="13333"/>
    <lineage>
        <taxon>Eukaryota</taxon>
        <taxon>Viridiplantae</taxon>
        <taxon>Streptophyta</taxon>
        <taxon>Embryophyta</taxon>
        <taxon>Tracheophyta</taxon>
        <taxon>Spermatophyta</taxon>
        <taxon>Magnoliopsida</taxon>
        <taxon>Amborellales</taxon>
        <taxon>Amborellaceae</taxon>
        <taxon>Amborella</taxon>
    </lineage>
</organism>
<gene>
    <name evidence="1" type="ORF">AMTR_s00167p00042130</name>
</gene>
<dbReference type="EMBL" id="KI392771">
    <property type="protein sequence ID" value="ERN10883.1"/>
    <property type="molecule type" value="Genomic_DNA"/>
</dbReference>
<keyword evidence="2" id="KW-1185">Reference proteome</keyword>
<evidence type="ECO:0000313" key="2">
    <source>
        <dbReference type="Proteomes" id="UP000017836"/>
    </source>
</evidence>
<sequence>MLSPARPAVSVLLALEATQEEVRILSAHPSGSPVAQSSDSPASGGPLGNNPLGFCTASDAMTPFASRVLDVLPLDVIGFSSATRLSFSSKVFMVKRMLHSGLQELKGCSLSDLGERMEAFKACVSNLRGAWPDGEIFDRLDGLLQNLSDWGSEALSCEAHPRAGSACFGTGLLVGGNRKSFGGARDYEGRDGRTRSLGGLTKFSSGFQLGGLTTAVERARQLDSDYAAVVDLVNLTAQKISGLQEEK</sequence>
<reference evidence="2" key="1">
    <citation type="journal article" date="2013" name="Science">
        <title>The Amborella genome and the evolution of flowering plants.</title>
        <authorList>
            <consortium name="Amborella Genome Project"/>
        </authorList>
    </citation>
    <scope>NUCLEOTIDE SEQUENCE [LARGE SCALE GENOMIC DNA]</scope>
</reference>
<accession>W1PS65</accession>
<evidence type="ECO:0000313" key="1">
    <source>
        <dbReference type="EMBL" id="ERN10883.1"/>
    </source>
</evidence>
<dbReference type="HOGENOM" id="CLU_101535_0_0_1"/>
<proteinExistence type="predicted"/>